<dbReference type="VEuPathDB" id="FungiDB:KLMA_10019"/>
<name>W0T487_KLUMD</name>
<evidence type="ECO:0000313" key="3">
    <source>
        <dbReference type="Proteomes" id="UP000065495"/>
    </source>
</evidence>
<gene>
    <name evidence="2" type="ORF">KLMA_10019</name>
</gene>
<reference evidence="2 3" key="1">
    <citation type="journal article" date="2015" name="Biotechnol. Biofuels">
        <title>Genetic basis of the highly efficient yeast Kluyveromyces marxianus: complete genome sequence and transcriptome analyses.</title>
        <authorList>
            <person name="Lertwattanasakul N."/>
            <person name="Kosaka T."/>
            <person name="Hosoyama A."/>
            <person name="Suzuki Y."/>
            <person name="Rodrussamee N."/>
            <person name="Matsutani M."/>
            <person name="Murata M."/>
            <person name="Fujimoto N."/>
            <person name="Suprayogi"/>
            <person name="Tsuchikane K."/>
            <person name="Limtong S."/>
            <person name="Fujita N."/>
            <person name="Yamada M."/>
        </authorList>
    </citation>
    <scope>NUCLEOTIDE SEQUENCE [LARGE SCALE GENOMIC DNA]</scope>
    <source>
        <strain evidence="3">DMKU3-1042 / BCC 29191 / NBRC 104275</strain>
    </source>
</reference>
<protein>
    <submittedName>
        <fullName evidence="2">Uncharacterized protein</fullName>
    </submittedName>
</protein>
<dbReference type="Proteomes" id="UP000065495">
    <property type="component" value="Chromosome 1"/>
</dbReference>
<accession>W0T487</accession>
<dbReference type="AlphaFoldDB" id="W0T487"/>
<evidence type="ECO:0000256" key="1">
    <source>
        <dbReference type="SAM" id="Phobius"/>
    </source>
</evidence>
<organism evidence="2 3">
    <name type="scientific">Kluyveromyces marxianus (strain DMKU3-1042 / BCC 29191 / NBRC 104275)</name>
    <name type="common">Yeast</name>
    <name type="synonym">Candida kefyr</name>
    <dbReference type="NCBI Taxonomy" id="1003335"/>
    <lineage>
        <taxon>Eukaryota</taxon>
        <taxon>Fungi</taxon>
        <taxon>Dikarya</taxon>
        <taxon>Ascomycota</taxon>
        <taxon>Saccharomycotina</taxon>
        <taxon>Saccharomycetes</taxon>
        <taxon>Saccharomycetales</taxon>
        <taxon>Saccharomycetaceae</taxon>
        <taxon>Kluyveromyces</taxon>
    </lineage>
</organism>
<sequence>MFASILVISIDLDNAMKLLLLREFMIYHYSESLYLLIHYLLFTFFNFFSFFRHMHMRDAVFILYFPYDRFYVNKTKTFFLWFMCFLFLAVF</sequence>
<feature type="transmembrane region" description="Helical" evidence="1">
    <location>
        <begin position="71"/>
        <end position="90"/>
    </location>
</feature>
<dbReference type="EMBL" id="AP012213">
    <property type="protein sequence ID" value="BAO37641.1"/>
    <property type="molecule type" value="Genomic_DNA"/>
</dbReference>
<keyword evidence="1" id="KW-0812">Transmembrane</keyword>
<dbReference type="RefSeq" id="XP_022673559.1">
    <property type="nucleotide sequence ID" value="XM_022818806.1"/>
</dbReference>
<proteinExistence type="predicted"/>
<feature type="transmembrane region" description="Helical" evidence="1">
    <location>
        <begin position="33"/>
        <end position="51"/>
    </location>
</feature>
<keyword evidence="1" id="KW-0472">Membrane</keyword>
<dbReference type="KEGG" id="kmx:KLMA_10019"/>
<dbReference type="GeneID" id="34713704"/>
<keyword evidence="1" id="KW-1133">Transmembrane helix</keyword>
<evidence type="ECO:0000313" key="2">
    <source>
        <dbReference type="EMBL" id="BAO37641.1"/>
    </source>
</evidence>